<dbReference type="Proteomes" id="UP000766550">
    <property type="component" value="Unassembled WGS sequence"/>
</dbReference>
<name>A0A8J7Y8I8_9EURY</name>
<evidence type="ECO:0000313" key="4">
    <source>
        <dbReference type="Proteomes" id="UP000766550"/>
    </source>
</evidence>
<dbReference type="OrthoDB" id="31341at2157"/>
<accession>A0A8J7Y8I8</accession>
<keyword evidence="4" id="KW-1185">Reference proteome</keyword>
<dbReference type="InterPro" id="IPR027417">
    <property type="entry name" value="P-loop_NTPase"/>
</dbReference>
<dbReference type="InterPro" id="IPR001482">
    <property type="entry name" value="T2SS/T4SS_dom"/>
</dbReference>
<dbReference type="Pfam" id="PF00437">
    <property type="entry name" value="T2SSE"/>
    <property type="match status" value="1"/>
</dbReference>
<organism evidence="3 4">
    <name type="scientific">Haloarcula limicola</name>
    <dbReference type="NCBI Taxonomy" id="1429915"/>
    <lineage>
        <taxon>Archaea</taxon>
        <taxon>Methanobacteriati</taxon>
        <taxon>Methanobacteriota</taxon>
        <taxon>Stenosarchaea group</taxon>
        <taxon>Halobacteria</taxon>
        <taxon>Halobacteriales</taxon>
        <taxon>Haloarculaceae</taxon>
        <taxon>Haloarcula</taxon>
    </lineage>
</organism>
<dbReference type="PANTHER" id="PTHR30486:SF6">
    <property type="entry name" value="TYPE IV PILUS RETRACTATION ATPASE PILT"/>
    <property type="match status" value="1"/>
</dbReference>
<feature type="domain" description="Bacterial type II secretion system protein E" evidence="2">
    <location>
        <begin position="263"/>
        <end position="522"/>
    </location>
</feature>
<evidence type="ECO:0000313" key="3">
    <source>
        <dbReference type="EMBL" id="MBV0923664.1"/>
    </source>
</evidence>
<dbReference type="SUPFAM" id="SSF52540">
    <property type="entry name" value="P-loop containing nucleoside triphosphate hydrolases"/>
    <property type="match status" value="1"/>
</dbReference>
<comment type="similarity">
    <text evidence="1">Belongs to the GSP E family.</text>
</comment>
<evidence type="ECO:0000256" key="1">
    <source>
        <dbReference type="ARBA" id="ARBA00006611"/>
    </source>
</evidence>
<reference evidence="3 4" key="1">
    <citation type="submission" date="2021-06" db="EMBL/GenBank/DDBJ databases">
        <title>New haloarchaea isolates fom saline soil.</title>
        <authorList>
            <person name="Duran-Viseras A."/>
            <person name="Sanchez-Porro C.S."/>
            <person name="Ventosa A."/>
        </authorList>
    </citation>
    <scope>NUCLEOTIDE SEQUENCE [LARGE SCALE GENOMIC DNA]</scope>
    <source>
        <strain evidence="3 4">JCM 183640</strain>
    </source>
</reference>
<sequence length="624" mass="64435">MRSWFTADSGGEGRDCRCSAAFEGDRLAVAADDCSGSGRLGESPDCRATVIAALRDADVDAVVTTSDGVARAYLDDSAALLVAAGRFAARVEPIDGRLAARTRREPLAAATEAVGRAGPVADLAAETGLALLAERAATESGLDPYVGPTVSDARVATAPPANASLRDRRTVETGAVVRRYASQSALDTYHVRPREHEFDPETTRLLAAATDRLAAAAGERVTAQEAAETVADSGATTAAVAAVLRKHTRGLGILEDLFADPRVSDVFVTAPVADTRLRVEVEGETMRTNVRLTNEGARALASTFRRTSGRAFSRASPTLDATATVAGRQVRVAGVGEPVSDGLAFAFRAHDGARWRLSEFVENGTLSPGVAGLLSVAVERGAACLVAGPRGAGKTTTLGALLWELPSAVRSVVIEDTPELPVADLQSEGRDVQPLRTASGDGPSIDAAEALRTALRLGDGALVVGEVRGEEASVLYEAMRVGSGDSAVLGTIHGSGGSAVRERLVADLGVPESAFAATDLVVTLAPPTAEAGRGVAAVEEVIDRGDGVGFESLFERDGAAATATGRLDRGTSRLVESLSHAGESYECVLETIRARTARFADGVPTQTDQSAATVDAIDTTEAGR</sequence>
<dbReference type="PANTHER" id="PTHR30486">
    <property type="entry name" value="TWITCHING MOTILITY PROTEIN PILT"/>
    <property type="match status" value="1"/>
</dbReference>
<dbReference type="AlphaFoldDB" id="A0A8J7Y8I8"/>
<comment type="caution">
    <text evidence="3">The sequence shown here is derived from an EMBL/GenBank/DDBJ whole genome shotgun (WGS) entry which is preliminary data.</text>
</comment>
<dbReference type="InterPro" id="IPR050921">
    <property type="entry name" value="T4SS_GSP_E_ATPase"/>
</dbReference>
<dbReference type="RefSeq" id="WP_162316778.1">
    <property type="nucleotide sequence ID" value="NZ_JAHQXF010000001.1"/>
</dbReference>
<dbReference type="EMBL" id="JAHQXF010000001">
    <property type="protein sequence ID" value="MBV0923664.1"/>
    <property type="molecule type" value="Genomic_DNA"/>
</dbReference>
<gene>
    <name evidence="3" type="primary">tadA</name>
    <name evidence="3" type="ORF">KTS45_05565</name>
</gene>
<protein>
    <submittedName>
        <fullName evidence="3">Flp pilus assembly complex ATPase component TadA</fullName>
    </submittedName>
</protein>
<dbReference type="Gene3D" id="3.30.450.380">
    <property type="match status" value="1"/>
</dbReference>
<dbReference type="GO" id="GO:0016887">
    <property type="term" value="F:ATP hydrolysis activity"/>
    <property type="evidence" value="ECO:0007669"/>
    <property type="project" value="InterPro"/>
</dbReference>
<evidence type="ECO:0000259" key="2">
    <source>
        <dbReference type="Pfam" id="PF00437"/>
    </source>
</evidence>
<dbReference type="Gene3D" id="3.40.50.300">
    <property type="entry name" value="P-loop containing nucleotide triphosphate hydrolases"/>
    <property type="match status" value="1"/>
</dbReference>
<proteinExistence type="inferred from homology"/>